<sequence>MFDRFNRAVALSGACWRVLMLDKEMLLFPLMSLVALGLVLAGVFAPALATGDLARFQQALAENPDIYQNPRAVILLFLLYFLSYFVITFFNAGLLACAMIRLSGDDPTLADGIRAAFRMLPQIFAWALFSASIGMLLNFVASRFKGLGRLFVGILGAAWSIAVYFAVPVLVVEGVGPIKAVRRSITMIRKTWGEALIANAGLSILSTVSVWLACPFIVWAILNYGAEPSLSVFVFACIACWIFATGLIISTLDAILKAALCVYAYEGRVPENFDAEIFRDAFREE</sequence>
<organism evidence="2 3">
    <name type="scientific">Breoghania corrubedonensis</name>
    <dbReference type="NCBI Taxonomy" id="665038"/>
    <lineage>
        <taxon>Bacteria</taxon>
        <taxon>Pseudomonadati</taxon>
        <taxon>Pseudomonadota</taxon>
        <taxon>Alphaproteobacteria</taxon>
        <taxon>Hyphomicrobiales</taxon>
        <taxon>Stappiaceae</taxon>
        <taxon>Breoghania</taxon>
    </lineage>
</organism>
<keyword evidence="1" id="KW-0472">Membrane</keyword>
<feature type="transmembrane region" description="Helical" evidence="1">
    <location>
        <begin position="196"/>
        <end position="222"/>
    </location>
</feature>
<evidence type="ECO:0008006" key="4">
    <source>
        <dbReference type="Google" id="ProtNLM"/>
    </source>
</evidence>
<dbReference type="EMBL" id="QAYG01000012">
    <property type="protein sequence ID" value="PTW55794.1"/>
    <property type="molecule type" value="Genomic_DNA"/>
</dbReference>
<dbReference type="Pfam" id="PF19656">
    <property type="entry name" value="DUF6159"/>
    <property type="match status" value="1"/>
</dbReference>
<keyword evidence="1" id="KW-1133">Transmembrane helix</keyword>
<evidence type="ECO:0000313" key="2">
    <source>
        <dbReference type="EMBL" id="PTW55794.1"/>
    </source>
</evidence>
<dbReference type="RefSeq" id="WP_107991819.1">
    <property type="nucleotide sequence ID" value="NZ_QAYG01000012.1"/>
</dbReference>
<comment type="caution">
    <text evidence="2">The sequence shown here is derived from an EMBL/GenBank/DDBJ whole genome shotgun (WGS) entry which is preliminary data.</text>
</comment>
<evidence type="ECO:0000256" key="1">
    <source>
        <dbReference type="SAM" id="Phobius"/>
    </source>
</evidence>
<accession>A0A2T5UWB8</accession>
<dbReference type="Proteomes" id="UP000244081">
    <property type="component" value="Unassembled WGS sequence"/>
</dbReference>
<protein>
    <recommendedName>
        <fullName evidence="4">Glycerophosphoryl diester phosphodiesterase family protein</fullName>
    </recommendedName>
</protein>
<dbReference type="AlphaFoldDB" id="A0A2T5UWB8"/>
<feature type="transmembrane region" description="Helical" evidence="1">
    <location>
        <begin position="123"/>
        <end position="144"/>
    </location>
</feature>
<dbReference type="OrthoDB" id="5637493at2"/>
<gene>
    <name evidence="2" type="ORF">C8N35_112119</name>
</gene>
<feature type="transmembrane region" description="Helical" evidence="1">
    <location>
        <begin position="73"/>
        <end position="102"/>
    </location>
</feature>
<keyword evidence="3" id="KW-1185">Reference proteome</keyword>
<proteinExistence type="predicted"/>
<evidence type="ECO:0000313" key="3">
    <source>
        <dbReference type="Proteomes" id="UP000244081"/>
    </source>
</evidence>
<feature type="transmembrane region" description="Helical" evidence="1">
    <location>
        <begin position="228"/>
        <end position="249"/>
    </location>
</feature>
<name>A0A2T5UWB8_9HYPH</name>
<feature type="transmembrane region" description="Helical" evidence="1">
    <location>
        <begin position="150"/>
        <end position="175"/>
    </location>
</feature>
<keyword evidence="1" id="KW-0812">Transmembrane</keyword>
<dbReference type="InterPro" id="IPR046157">
    <property type="entry name" value="DUF6159"/>
</dbReference>
<reference evidence="2 3" key="1">
    <citation type="submission" date="2018-04" db="EMBL/GenBank/DDBJ databases">
        <title>Genomic Encyclopedia of Archaeal and Bacterial Type Strains, Phase II (KMG-II): from individual species to whole genera.</title>
        <authorList>
            <person name="Goeker M."/>
        </authorList>
    </citation>
    <scope>NUCLEOTIDE SEQUENCE [LARGE SCALE GENOMIC DNA]</scope>
    <source>
        <strain evidence="2 3">DSM 23382</strain>
    </source>
</reference>